<evidence type="ECO:0000313" key="13">
    <source>
        <dbReference type="Proteomes" id="UP000054302"/>
    </source>
</evidence>
<dbReference type="EMBL" id="KN847522">
    <property type="protein sequence ID" value="KIV93377.1"/>
    <property type="molecule type" value="Genomic_DNA"/>
</dbReference>
<keyword evidence="4" id="KW-0256">Endoplasmic reticulum</keyword>
<dbReference type="GeneID" id="27322438"/>
<feature type="chain" id="PRO_5002237631" evidence="11">
    <location>
        <begin position="22"/>
        <end position="263"/>
    </location>
</feature>
<dbReference type="GO" id="GO:0005789">
    <property type="term" value="C:endoplasmic reticulum membrane"/>
    <property type="evidence" value="ECO:0007669"/>
    <property type="project" value="UniProtKB-SubCell"/>
</dbReference>
<name>A0A0D1ZF52_EXOME</name>
<comment type="subcellular location">
    <subcellularLocation>
        <location evidence="1">Endoplasmic reticulum membrane</location>
        <topology evidence="1">Single-pass type I membrane protein</topology>
    </subcellularLocation>
</comment>
<comment type="function">
    <text evidence="7">Is probably involved in a pathway contributing to genomic integrity.</text>
</comment>
<keyword evidence="5 10" id="KW-1133">Transmembrane helix</keyword>
<protein>
    <submittedName>
        <fullName evidence="12">Uncharacterized protein</fullName>
    </submittedName>
</protein>
<evidence type="ECO:0000256" key="11">
    <source>
        <dbReference type="SAM" id="SignalP"/>
    </source>
</evidence>
<feature type="region of interest" description="Disordered" evidence="9">
    <location>
        <begin position="241"/>
        <end position="263"/>
    </location>
</feature>
<evidence type="ECO:0000256" key="1">
    <source>
        <dbReference type="ARBA" id="ARBA00004115"/>
    </source>
</evidence>
<dbReference type="PANTHER" id="PTHR12924">
    <property type="entry name" value="TRANSLOCON-ASSOCIATED PROTEIN, ALPHA SUBUNIT"/>
    <property type="match status" value="1"/>
</dbReference>
<dbReference type="Proteomes" id="UP000054302">
    <property type="component" value="Unassembled WGS sequence"/>
</dbReference>
<keyword evidence="2 10" id="KW-0812">Transmembrane</keyword>
<dbReference type="AlphaFoldDB" id="A0A0D1ZF52"/>
<gene>
    <name evidence="12" type="ORF">PV10_04593</name>
</gene>
<evidence type="ECO:0000256" key="9">
    <source>
        <dbReference type="SAM" id="MobiDB-lite"/>
    </source>
</evidence>
<evidence type="ECO:0000313" key="12">
    <source>
        <dbReference type="EMBL" id="KIV93377.1"/>
    </source>
</evidence>
<sequence>MGRFLDLALVLLTAHARFGRAQLDAEIPEGLEDPSKSPAIAVTVDTTFPNAEIFGIKLVNGQETEALISFTNEEPDPITVQFVGGSLWTGDLGAAPRIVRNLTTHQYAVQIPAGEKQSLPYRFQVNMHPQDLRLNLAAVIYTGNTFLTLPAYNGTVSVVEPDSSFFDPQLLFLYVFLLAAAVGVGYFFYTVWILPYFPQQKRRTSKKTPRKSEVAVTADVDSPTVATGSKAFNEEWIPNHHIQRPEARRVKSSGRPKSRGKPE</sequence>
<keyword evidence="13" id="KW-1185">Reference proteome</keyword>
<feature type="transmembrane region" description="Helical" evidence="10">
    <location>
        <begin position="171"/>
        <end position="197"/>
    </location>
</feature>
<dbReference type="Pfam" id="PF03896">
    <property type="entry name" value="TRAP_alpha"/>
    <property type="match status" value="1"/>
</dbReference>
<evidence type="ECO:0000256" key="10">
    <source>
        <dbReference type="SAM" id="Phobius"/>
    </source>
</evidence>
<dbReference type="OrthoDB" id="1926781at2759"/>
<dbReference type="InterPro" id="IPR005595">
    <property type="entry name" value="TRAP_alpha"/>
</dbReference>
<keyword evidence="3 11" id="KW-0732">Signal</keyword>
<dbReference type="VEuPathDB" id="FungiDB:PV10_04593"/>
<dbReference type="PANTHER" id="PTHR12924:SF0">
    <property type="entry name" value="TRANSLOCON-ASSOCIATED PROTEIN SUBUNIT ALPHA"/>
    <property type="match status" value="1"/>
</dbReference>
<evidence type="ECO:0000256" key="2">
    <source>
        <dbReference type="ARBA" id="ARBA00022692"/>
    </source>
</evidence>
<dbReference type="RefSeq" id="XP_016224951.1">
    <property type="nucleotide sequence ID" value="XM_016369163.1"/>
</dbReference>
<accession>A0A0D1ZF52</accession>
<evidence type="ECO:0000256" key="6">
    <source>
        <dbReference type="ARBA" id="ARBA00023136"/>
    </source>
</evidence>
<feature type="signal peptide" evidence="11">
    <location>
        <begin position="1"/>
        <end position="21"/>
    </location>
</feature>
<keyword evidence="6 10" id="KW-0472">Membrane</keyword>
<evidence type="ECO:0000256" key="4">
    <source>
        <dbReference type="ARBA" id="ARBA00022824"/>
    </source>
</evidence>
<reference evidence="12 13" key="1">
    <citation type="submission" date="2015-01" db="EMBL/GenBank/DDBJ databases">
        <title>The Genome Sequence of Exophiala mesophila CBS40295.</title>
        <authorList>
            <consortium name="The Broad Institute Genomics Platform"/>
            <person name="Cuomo C."/>
            <person name="de Hoog S."/>
            <person name="Gorbushina A."/>
            <person name="Stielow B."/>
            <person name="Teixiera M."/>
            <person name="Abouelleil A."/>
            <person name="Chapman S.B."/>
            <person name="Priest M."/>
            <person name="Young S.K."/>
            <person name="Wortman J."/>
            <person name="Nusbaum C."/>
            <person name="Birren B."/>
        </authorList>
    </citation>
    <scope>NUCLEOTIDE SEQUENCE [LARGE SCALE GENOMIC DNA]</scope>
    <source>
        <strain evidence="12 13">CBS 40295</strain>
    </source>
</reference>
<evidence type="ECO:0000256" key="7">
    <source>
        <dbReference type="ARBA" id="ARBA00037565"/>
    </source>
</evidence>
<organism evidence="12 13">
    <name type="scientific">Exophiala mesophila</name>
    <name type="common">Black yeast-like fungus</name>
    <dbReference type="NCBI Taxonomy" id="212818"/>
    <lineage>
        <taxon>Eukaryota</taxon>
        <taxon>Fungi</taxon>
        <taxon>Dikarya</taxon>
        <taxon>Ascomycota</taxon>
        <taxon>Pezizomycotina</taxon>
        <taxon>Eurotiomycetes</taxon>
        <taxon>Chaetothyriomycetidae</taxon>
        <taxon>Chaetothyriales</taxon>
        <taxon>Herpotrichiellaceae</taxon>
        <taxon>Exophiala</taxon>
    </lineage>
</organism>
<feature type="compositionally biased region" description="Basic residues" evidence="9">
    <location>
        <begin position="250"/>
        <end position="263"/>
    </location>
</feature>
<proteinExistence type="inferred from homology"/>
<comment type="similarity">
    <text evidence="8">Belongs to the IRC22 family.</text>
</comment>
<evidence type="ECO:0000256" key="8">
    <source>
        <dbReference type="ARBA" id="ARBA00038311"/>
    </source>
</evidence>
<evidence type="ECO:0000256" key="5">
    <source>
        <dbReference type="ARBA" id="ARBA00022989"/>
    </source>
</evidence>
<evidence type="ECO:0000256" key="3">
    <source>
        <dbReference type="ARBA" id="ARBA00022729"/>
    </source>
</evidence>